<dbReference type="GeneID" id="36340961"/>
<dbReference type="Proteomes" id="UP000019149">
    <property type="component" value="Unassembled WGS sequence"/>
</dbReference>
<protein>
    <submittedName>
        <fullName evidence="1">Uncharacterized protein</fullName>
    </submittedName>
</protein>
<proteinExistence type="predicted"/>
<evidence type="ECO:0000313" key="1">
    <source>
        <dbReference type="EMBL" id="EUB59920.1"/>
    </source>
</evidence>
<dbReference type="CTD" id="36340961"/>
<accession>W6UEQ3</accession>
<evidence type="ECO:0000313" key="2">
    <source>
        <dbReference type="Proteomes" id="UP000019149"/>
    </source>
</evidence>
<dbReference type="AlphaFoldDB" id="W6UEQ3"/>
<sequence>MGLQGPPAASQLKDNLKLDFGEDDEHLDKCHHDNAEDEDEAFKHLALPSLALYIPTHLRLHSLDREGFLEKASCTVVVRNSTNT</sequence>
<gene>
    <name evidence="1" type="ORF">EGR_05246</name>
</gene>
<dbReference type="RefSeq" id="XP_024351116.1">
    <property type="nucleotide sequence ID" value="XM_024494495.1"/>
</dbReference>
<reference evidence="1 2" key="1">
    <citation type="journal article" date="2013" name="Nat. Genet.">
        <title>The genome of the hydatid tapeworm Echinococcus granulosus.</title>
        <authorList>
            <person name="Zheng H."/>
            <person name="Zhang W."/>
            <person name="Zhang L."/>
            <person name="Zhang Z."/>
            <person name="Li J."/>
            <person name="Lu G."/>
            <person name="Zhu Y."/>
            <person name="Wang Y."/>
            <person name="Huang Y."/>
            <person name="Liu J."/>
            <person name="Kang H."/>
            <person name="Chen J."/>
            <person name="Wang L."/>
            <person name="Chen A."/>
            <person name="Yu S."/>
            <person name="Gao Z."/>
            <person name="Jin L."/>
            <person name="Gu W."/>
            <person name="Wang Z."/>
            <person name="Zhao L."/>
            <person name="Shi B."/>
            <person name="Wen H."/>
            <person name="Lin R."/>
            <person name="Jones M.K."/>
            <person name="Brejova B."/>
            <person name="Vinar T."/>
            <person name="Zhao G."/>
            <person name="McManus D.P."/>
            <person name="Chen Z."/>
            <person name="Zhou Y."/>
            <person name="Wang S."/>
        </authorList>
    </citation>
    <scope>NUCLEOTIDE SEQUENCE [LARGE SCALE GENOMIC DNA]</scope>
</reference>
<keyword evidence="2" id="KW-1185">Reference proteome</keyword>
<dbReference type="EMBL" id="APAU02000037">
    <property type="protein sequence ID" value="EUB59920.1"/>
    <property type="molecule type" value="Genomic_DNA"/>
</dbReference>
<comment type="caution">
    <text evidence="1">The sequence shown here is derived from an EMBL/GenBank/DDBJ whole genome shotgun (WGS) entry which is preliminary data.</text>
</comment>
<dbReference type="KEGG" id="egl:EGR_05246"/>
<name>W6UEQ3_ECHGR</name>
<organism evidence="1 2">
    <name type="scientific">Echinococcus granulosus</name>
    <name type="common">Hydatid tapeworm</name>
    <dbReference type="NCBI Taxonomy" id="6210"/>
    <lineage>
        <taxon>Eukaryota</taxon>
        <taxon>Metazoa</taxon>
        <taxon>Spiralia</taxon>
        <taxon>Lophotrochozoa</taxon>
        <taxon>Platyhelminthes</taxon>
        <taxon>Cestoda</taxon>
        <taxon>Eucestoda</taxon>
        <taxon>Cyclophyllidea</taxon>
        <taxon>Taeniidae</taxon>
        <taxon>Echinococcus</taxon>
        <taxon>Echinococcus granulosus group</taxon>
    </lineage>
</organism>